<dbReference type="InterPro" id="IPR001789">
    <property type="entry name" value="Sig_transdc_resp-reg_receiver"/>
</dbReference>
<evidence type="ECO:0000313" key="12">
    <source>
        <dbReference type="Proteomes" id="UP000282311"/>
    </source>
</evidence>
<dbReference type="GO" id="GO:0000976">
    <property type="term" value="F:transcription cis-regulatory region binding"/>
    <property type="evidence" value="ECO:0007669"/>
    <property type="project" value="TreeGrafter"/>
</dbReference>
<dbReference type="EMBL" id="RBAH01000013">
    <property type="protein sequence ID" value="RKN82009.1"/>
    <property type="molecule type" value="Genomic_DNA"/>
</dbReference>
<dbReference type="PROSITE" id="PS51755">
    <property type="entry name" value="OMPR_PHOB"/>
    <property type="match status" value="1"/>
</dbReference>
<accession>A0A3B0CD47</accession>
<evidence type="ECO:0000256" key="5">
    <source>
        <dbReference type="ARBA" id="ARBA00023125"/>
    </source>
</evidence>
<comment type="caution">
    <text evidence="11">The sequence shown here is derived from an EMBL/GenBank/DDBJ whole genome shotgun (WGS) entry which is preliminary data.</text>
</comment>
<evidence type="ECO:0000259" key="10">
    <source>
        <dbReference type="PROSITE" id="PS51755"/>
    </source>
</evidence>
<evidence type="ECO:0000256" key="4">
    <source>
        <dbReference type="ARBA" id="ARBA00023015"/>
    </source>
</evidence>
<dbReference type="Gene3D" id="6.10.250.690">
    <property type="match status" value="1"/>
</dbReference>
<evidence type="ECO:0000256" key="1">
    <source>
        <dbReference type="ARBA" id="ARBA00004496"/>
    </source>
</evidence>
<dbReference type="CDD" id="cd17574">
    <property type="entry name" value="REC_OmpR"/>
    <property type="match status" value="1"/>
</dbReference>
<dbReference type="GO" id="GO:0005829">
    <property type="term" value="C:cytosol"/>
    <property type="evidence" value="ECO:0007669"/>
    <property type="project" value="TreeGrafter"/>
</dbReference>
<dbReference type="PROSITE" id="PS50110">
    <property type="entry name" value="RESPONSE_REGULATORY"/>
    <property type="match status" value="1"/>
</dbReference>
<gene>
    <name evidence="11" type="ORF">D7M11_18720</name>
</gene>
<dbReference type="Gene3D" id="3.40.50.2300">
    <property type="match status" value="1"/>
</dbReference>
<feature type="modified residue" description="4-aspartylphosphate" evidence="7">
    <location>
        <position position="57"/>
    </location>
</feature>
<dbReference type="Proteomes" id="UP000282311">
    <property type="component" value="Unassembled WGS sequence"/>
</dbReference>
<dbReference type="GO" id="GO:0032993">
    <property type="term" value="C:protein-DNA complex"/>
    <property type="evidence" value="ECO:0007669"/>
    <property type="project" value="TreeGrafter"/>
</dbReference>
<dbReference type="SMART" id="SM00862">
    <property type="entry name" value="Trans_reg_C"/>
    <property type="match status" value="1"/>
</dbReference>
<dbReference type="InterPro" id="IPR001867">
    <property type="entry name" value="OmpR/PhoB-type_DNA-bd"/>
</dbReference>
<keyword evidence="6" id="KW-0804">Transcription</keyword>
<dbReference type="CDD" id="cd00383">
    <property type="entry name" value="trans_reg_C"/>
    <property type="match status" value="1"/>
</dbReference>
<dbReference type="PANTHER" id="PTHR48111:SF54">
    <property type="entry name" value="STAGE 0 SPORULATION PROTEIN A HOMOLOG"/>
    <property type="match status" value="1"/>
</dbReference>
<dbReference type="GO" id="GO:0000156">
    <property type="term" value="F:phosphorelay response regulator activity"/>
    <property type="evidence" value="ECO:0007669"/>
    <property type="project" value="TreeGrafter"/>
</dbReference>
<evidence type="ECO:0000256" key="6">
    <source>
        <dbReference type="ARBA" id="ARBA00023163"/>
    </source>
</evidence>
<evidence type="ECO:0000313" key="11">
    <source>
        <dbReference type="EMBL" id="RKN82009.1"/>
    </source>
</evidence>
<sequence length="234" mass="27005">MEETNRNHVLVVEDDDSIRRFVTIQLKRSGFEVTESALGRPALSSLHVKKPDVVVLDLNLPDMDGFEFCTKLREVDPYIAIIILTARGGDWDKIRGLELGADDYMVKPFNPLELAARIRTVLRRTSHAVRPERNVLHSGPIRLDLDANKLYKRDCWIELTPKEQLIVKVFLENPDKALSRNELLNLVWGEDFVGDPKTIDVHIRKLREKIEDDSSRPQLIETVWGLGYRWRKDG</sequence>
<dbReference type="SUPFAM" id="SSF52172">
    <property type="entry name" value="CheY-like"/>
    <property type="match status" value="1"/>
</dbReference>
<keyword evidence="12" id="KW-1185">Reference proteome</keyword>
<reference evidence="11 12" key="1">
    <citation type="journal article" date="2007" name="Int. J. Syst. Evol. Microbiol.">
        <title>Paenibacillus ginsengarvi sp. nov., isolated from soil from ginseng cultivation.</title>
        <authorList>
            <person name="Yoon M.H."/>
            <person name="Ten L.N."/>
            <person name="Im W.T."/>
        </authorList>
    </citation>
    <scope>NUCLEOTIDE SEQUENCE [LARGE SCALE GENOMIC DNA]</scope>
    <source>
        <strain evidence="11 12">KCTC 13059</strain>
    </source>
</reference>
<dbReference type="AlphaFoldDB" id="A0A3B0CD47"/>
<dbReference type="PANTHER" id="PTHR48111">
    <property type="entry name" value="REGULATOR OF RPOS"/>
    <property type="match status" value="1"/>
</dbReference>
<evidence type="ECO:0000256" key="3">
    <source>
        <dbReference type="ARBA" id="ARBA00023012"/>
    </source>
</evidence>
<dbReference type="InterPro" id="IPR011006">
    <property type="entry name" value="CheY-like_superfamily"/>
</dbReference>
<feature type="domain" description="OmpR/PhoB-type" evidence="10">
    <location>
        <begin position="133"/>
        <end position="232"/>
    </location>
</feature>
<dbReference type="FunFam" id="1.10.10.10:FF:000018">
    <property type="entry name" value="DNA-binding response regulator ResD"/>
    <property type="match status" value="1"/>
</dbReference>
<dbReference type="RefSeq" id="WP_120748763.1">
    <property type="nucleotide sequence ID" value="NZ_RBAH01000013.1"/>
</dbReference>
<dbReference type="InterPro" id="IPR036388">
    <property type="entry name" value="WH-like_DNA-bd_sf"/>
</dbReference>
<keyword evidence="2 7" id="KW-0597">Phosphoprotein</keyword>
<keyword evidence="4" id="KW-0805">Transcription regulation</keyword>
<proteinExistence type="predicted"/>
<dbReference type="GO" id="GO:0006355">
    <property type="term" value="P:regulation of DNA-templated transcription"/>
    <property type="evidence" value="ECO:0007669"/>
    <property type="project" value="InterPro"/>
</dbReference>
<dbReference type="InterPro" id="IPR039420">
    <property type="entry name" value="WalR-like"/>
</dbReference>
<dbReference type="OrthoDB" id="9790442at2"/>
<feature type="DNA-binding region" description="OmpR/PhoB-type" evidence="8">
    <location>
        <begin position="133"/>
        <end position="232"/>
    </location>
</feature>
<name>A0A3B0CD47_9BACL</name>
<dbReference type="Pfam" id="PF00486">
    <property type="entry name" value="Trans_reg_C"/>
    <property type="match status" value="1"/>
</dbReference>
<comment type="subcellular location">
    <subcellularLocation>
        <location evidence="1">Cytoplasm</location>
    </subcellularLocation>
</comment>
<keyword evidence="5 8" id="KW-0238">DNA-binding</keyword>
<evidence type="ECO:0000256" key="7">
    <source>
        <dbReference type="PROSITE-ProRule" id="PRU00169"/>
    </source>
</evidence>
<dbReference type="Gene3D" id="1.10.10.10">
    <property type="entry name" value="Winged helix-like DNA-binding domain superfamily/Winged helix DNA-binding domain"/>
    <property type="match status" value="1"/>
</dbReference>
<keyword evidence="3" id="KW-0902">Two-component regulatory system</keyword>
<organism evidence="11 12">
    <name type="scientific">Paenibacillus ginsengarvi</name>
    <dbReference type="NCBI Taxonomy" id="400777"/>
    <lineage>
        <taxon>Bacteria</taxon>
        <taxon>Bacillati</taxon>
        <taxon>Bacillota</taxon>
        <taxon>Bacilli</taxon>
        <taxon>Bacillales</taxon>
        <taxon>Paenibacillaceae</taxon>
        <taxon>Paenibacillus</taxon>
    </lineage>
</organism>
<evidence type="ECO:0000256" key="8">
    <source>
        <dbReference type="PROSITE-ProRule" id="PRU01091"/>
    </source>
</evidence>
<evidence type="ECO:0000259" key="9">
    <source>
        <dbReference type="PROSITE" id="PS50110"/>
    </source>
</evidence>
<dbReference type="SMART" id="SM00448">
    <property type="entry name" value="REC"/>
    <property type="match status" value="1"/>
</dbReference>
<feature type="domain" description="Response regulatory" evidence="9">
    <location>
        <begin position="8"/>
        <end position="122"/>
    </location>
</feature>
<protein>
    <submittedName>
        <fullName evidence="11">DNA-binding response regulator</fullName>
    </submittedName>
</protein>
<evidence type="ECO:0000256" key="2">
    <source>
        <dbReference type="ARBA" id="ARBA00022553"/>
    </source>
</evidence>
<dbReference type="Pfam" id="PF00072">
    <property type="entry name" value="Response_reg"/>
    <property type="match status" value="1"/>
</dbReference>